<keyword evidence="2" id="KW-1185">Reference proteome</keyword>
<accession>A0ACA9RD68</accession>
<feature type="non-terminal residue" evidence="1">
    <location>
        <position position="176"/>
    </location>
</feature>
<sequence length="176" mass="20521">DLAKKTELKIEDVLIDLTNIRGHQFDDDKIKKILAYSVVIPCKRCVFKDHTVTICRKFSKEEENVCILSQNAEESIIYNTGNYRLFIIVDYMNFLYQAHLNNNDILDNDKIKLGTLFGQLNSGYPVYFTKFEVEVAYAPTLENYKNLSMFAENISDRILEKFKASQNIEPKEEEDE</sequence>
<gene>
    <name evidence="1" type="ORF">SPELUC_LOCUS16958</name>
</gene>
<comment type="caution">
    <text evidence="1">The sequence shown here is derived from an EMBL/GenBank/DDBJ whole genome shotgun (WGS) entry which is preliminary data.</text>
</comment>
<proteinExistence type="predicted"/>
<evidence type="ECO:0000313" key="1">
    <source>
        <dbReference type="EMBL" id="CAG8787756.1"/>
    </source>
</evidence>
<protein>
    <submittedName>
        <fullName evidence="1">17_t:CDS:1</fullName>
    </submittedName>
</protein>
<dbReference type="Proteomes" id="UP000789366">
    <property type="component" value="Unassembled WGS sequence"/>
</dbReference>
<dbReference type="EMBL" id="CAJVPW010066068">
    <property type="protein sequence ID" value="CAG8787756.1"/>
    <property type="molecule type" value="Genomic_DNA"/>
</dbReference>
<evidence type="ECO:0000313" key="2">
    <source>
        <dbReference type="Proteomes" id="UP000789366"/>
    </source>
</evidence>
<reference evidence="1" key="1">
    <citation type="submission" date="2021-06" db="EMBL/GenBank/DDBJ databases">
        <authorList>
            <person name="Kallberg Y."/>
            <person name="Tangrot J."/>
            <person name="Rosling A."/>
        </authorList>
    </citation>
    <scope>NUCLEOTIDE SEQUENCE</scope>
    <source>
        <strain evidence="1">28 12/20/2015</strain>
    </source>
</reference>
<feature type="non-terminal residue" evidence="1">
    <location>
        <position position="1"/>
    </location>
</feature>
<organism evidence="1 2">
    <name type="scientific">Cetraspora pellucida</name>
    <dbReference type="NCBI Taxonomy" id="1433469"/>
    <lineage>
        <taxon>Eukaryota</taxon>
        <taxon>Fungi</taxon>
        <taxon>Fungi incertae sedis</taxon>
        <taxon>Mucoromycota</taxon>
        <taxon>Glomeromycotina</taxon>
        <taxon>Glomeromycetes</taxon>
        <taxon>Diversisporales</taxon>
        <taxon>Gigasporaceae</taxon>
        <taxon>Cetraspora</taxon>
    </lineage>
</organism>
<name>A0ACA9RD68_9GLOM</name>